<dbReference type="Proteomes" id="UP000765509">
    <property type="component" value="Unassembled WGS sequence"/>
</dbReference>
<proteinExistence type="predicted"/>
<reference evidence="1" key="1">
    <citation type="submission" date="2021-03" db="EMBL/GenBank/DDBJ databases">
        <title>Draft genome sequence of rust myrtle Austropuccinia psidii MF-1, a brazilian biotype.</title>
        <authorList>
            <person name="Quecine M.C."/>
            <person name="Pachon D.M.R."/>
            <person name="Bonatelli M.L."/>
            <person name="Correr F.H."/>
            <person name="Franceschini L.M."/>
            <person name="Leite T.F."/>
            <person name="Margarido G.R.A."/>
            <person name="Almeida C.A."/>
            <person name="Ferrarezi J.A."/>
            <person name="Labate C.A."/>
        </authorList>
    </citation>
    <scope>NUCLEOTIDE SEQUENCE</scope>
    <source>
        <strain evidence="1">MF-1</strain>
    </source>
</reference>
<evidence type="ECO:0000313" key="2">
    <source>
        <dbReference type="Proteomes" id="UP000765509"/>
    </source>
</evidence>
<accession>A0A9Q3I7P8</accession>
<organism evidence="1 2">
    <name type="scientific">Austropuccinia psidii MF-1</name>
    <dbReference type="NCBI Taxonomy" id="1389203"/>
    <lineage>
        <taxon>Eukaryota</taxon>
        <taxon>Fungi</taxon>
        <taxon>Dikarya</taxon>
        <taxon>Basidiomycota</taxon>
        <taxon>Pucciniomycotina</taxon>
        <taxon>Pucciniomycetes</taxon>
        <taxon>Pucciniales</taxon>
        <taxon>Sphaerophragmiaceae</taxon>
        <taxon>Austropuccinia</taxon>
    </lineage>
</organism>
<gene>
    <name evidence="1" type="ORF">O181_068579</name>
</gene>
<dbReference type="AlphaFoldDB" id="A0A9Q3I7P8"/>
<comment type="caution">
    <text evidence="1">The sequence shown here is derived from an EMBL/GenBank/DDBJ whole genome shotgun (WGS) entry which is preliminary data.</text>
</comment>
<keyword evidence="2" id="KW-1185">Reference proteome</keyword>
<dbReference type="EMBL" id="AVOT02034688">
    <property type="protein sequence ID" value="MBW0528864.1"/>
    <property type="molecule type" value="Genomic_DNA"/>
</dbReference>
<name>A0A9Q3I7P8_9BASI</name>
<evidence type="ECO:0000313" key="1">
    <source>
        <dbReference type="EMBL" id="MBW0528864.1"/>
    </source>
</evidence>
<sequence>MPRYSTPLTEDKTSLKGSLTPFLGETPICEKDIAKLEEWLTFSGEEEYNQIELIRTIDMLQEYFQIPDEIIVGKLTSLFTRTSKKWYYKIRLDHGKHDWPWWKSEIITTWSNNSWRFKMQNAF</sequence>
<protein>
    <submittedName>
        <fullName evidence="1">Uncharacterized protein</fullName>
    </submittedName>
</protein>